<dbReference type="PROSITE" id="PS51294">
    <property type="entry name" value="HTH_MYB"/>
    <property type="match status" value="1"/>
</dbReference>
<evidence type="ECO:0000256" key="1">
    <source>
        <dbReference type="ARBA" id="ARBA00004123"/>
    </source>
</evidence>
<dbReference type="PANTHER" id="PTHR31314:SF188">
    <property type="entry name" value="TRANSCRIPTION FACTOR KAN2 ISOFORM X1-RELATED"/>
    <property type="match status" value="1"/>
</dbReference>
<dbReference type="NCBIfam" id="TIGR01557">
    <property type="entry name" value="myb_SHAQKYF"/>
    <property type="match status" value="1"/>
</dbReference>
<reference evidence="7 8" key="1">
    <citation type="journal article" date="2018" name="Mol. Plant">
        <title>The genome of Artemisia annua provides insight into the evolution of Asteraceae family and artemisinin biosynthesis.</title>
        <authorList>
            <person name="Shen Q."/>
            <person name="Zhang L."/>
            <person name="Liao Z."/>
            <person name="Wang S."/>
            <person name="Yan T."/>
            <person name="Shi P."/>
            <person name="Liu M."/>
            <person name="Fu X."/>
            <person name="Pan Q."/>
            <person name="Wang Y."/>
            <person name="Lv Z."/>
            <person name="Lu X."/>
            <person name="Zhang F."/>
            <person name="Jiang W."/>
            <person name="Ma Y."/>
            <person name="Chen M."/>
            <person name="Hao X."/>
            <person name="Li L."/>
            <person name="Tang Y."/>
            <person name="Lv G."/>
            <person name="Zhou Y."/>
            <person name="Sun X."/>
            <person name="Brodelius P.E."/>
            <person name="Rose J.K.C."/>
            <person name="Tang K."/>
        </authorList>
    </citation>
    <scope>NUCLEOTIDE SEQUENCE [LARGE SCALE GENOMIC DNA]</scope>
    <source>
        <strain evidence="8">cv. Huhao1</strain>
        <tissue evidence="7">Leaf</tissue>
    </source>
</reference>
<feature type="region of interest" description="Disordered" evidence="5">
    <location>
        <begin position="73"/>
        <end position="99"/>
    </location>
</feature>
<proteinExistence type="predicted"/>
<dbReference type="EMBL" id="PKPP01005539">
    <property type="protein sequence ID" value="PWA59764.1"/>
    <property type="molecule type" value="Genomic_DNA"/>
</dbReference>
<keyword evidence="3" id="KW-0804">Transcription</keyword>
<evidence type="ECO:0000256" key="2">
    <source>
        <dbReference type="ARBA" id="ARBA00023015"/>
    </source>
</evidence>
<dbReference type="Gene3D" id="1.10.10.60">
    <property type="entry name" value="Homeodomain-like"/>
    <property type="match status" value="1"/>
</dbReference>
<accession>A0A2U1MEU4</accession>
<dbReference type="InterPro" id="IPR009057">
    <property type="entry name" value="Homeodomain-like_sf"/>
</dbReference>
<dbReference type="Proteomes" id="UP000245207">
    <property type="component" value="Unassembled WGS sequence"/>
</dbReference>
<organism evidence="7 8">
    <name type="scientific">Artemisia annua</name>
    <name type="common">Sweet wormwood</name>
    <dbReference type="NCBI Taxonomy" id="35608"/>
    <lineage>
        <taxon>Eukaryota</taxon>
        <taxon>Viridiplantae</taxon>
        <taxon>Streptophyta</taxon>
        <taxon>Embryophyta</taxon>
        <taxon>Tracheophyta</taxon>
        <taxon>Spermatophyta</taxon>
        <taxon>Magnoliopsida</taxon>
        <taxon>eudicotyledons</taxon>
        <taxon>Gunneridae</taxon>
        <taxon>Pentapetalae</taxon>
        <taxon>asterids</taxon>
        <taxon>campanulids</taxon>
        <taxon>Asterales</taxon>
        <taxon>Asteraceae</taxon>
        <taxon>Asteroideae</taxon>
        <taxon>Anthemideae</taxon>
        <taxon>Artemisiinae</taxon>
        <taxon>Artemisia</taxon>
    </lineage>
</organism>
<comment type="caution">
    <text evidence="7">The sequence shown here is derived from an EMBL/GenBank/DDBJ whole genome shotgun (WGS) entry which is preliminary data.</text>
</comment>
<dbReference type="STRING" id="35608.A0A2U1MEU4"/>
<keyword evidence="8" id="KW-1185">Reference proteome</keyword>
<dbReference type="InterPro" id="IPR017930">
    <property type="entry name" value="Myb_dom"/>
</dbReference>
<dbReference type="InterPro" id="IPR001005">
    <property type="entry name" value="SANT/Myb"/>
</dbReference>
<feature type="region of interest" description="Disordered" evidence="5">
    <location>
        <begin position="233"/>
        <end position="260"/>
    </location>
</feature>
<dbReference type="InterPro" id="IPR006447">
    <property type="entry name" value="Myb_dom_plants"/>
</dbReference>
<protein>
    <submittedName>
        <fullName evidence="7">Homeodomain-like protein</fullName>
    </submittedName>
</protein>
<dbReference type="GO" id="GO:0003677">
    <property type="term" value="F:DNA binding"/>
    <property type="evidence" value="ECO:0007669"/>
    <property type="project" value="UniProtKB-KW"/>
</dbReference>
<comment type="subcellular location">
    <subcellularLocation>
        <location evidence="1">Nucleus</location>
    </subcellularLocation>
</comment>
<feature type="compositionally biased region" description="Polar residues" evidence="5">
    <location>
        <begin position="235"/>
        <end position="247"/>
    </location>
</feature>
<dbReference type="SUPFAM" id="SSF46689">
    <property type="entry name" value="Homeodomain-like"/>
    <property type="match status" value="1"/>
</dbReference>
<keyword evidence="7" id="KW-0238">DNA-binding</keyword>
<sequence length="278" mass="31893">MGSCGRNGAVRQYVRSKIPRLRWTPDLHQSFVHAIERLGGPEKATPKLVLQLMDVRGLTISHVKSHLQMYRSMRSDGDCKQEDEDPNSIGSHRRQSLEHHDDGCLDHEHHLQYSNIFQDSHSHIFYTLPSKRGRMETRNVKHEWLKIAAGEREKEETVRNLTWQQLHPHFLLHPCFTHVNVNALHPESDFLKIFEKGDRECGSYKKRKLESLRTSQDEDEYAIPLTLSLHHPSTKRSSANCSSTSEISEVHSRPDVNDGSSNKCSVNLDLSVGLCGNY</sequence>
<gene>
    <name evidence="7" type="ORF">CTI12_AA389940</name>
</gene>
<dbReference type="PANTHER" id="PTHR31314">
    <property type="entry name" value="MYB FAMILY TRANSCRIPTION FACTOR PHL7-LIKE"/>
    <property type="match status" value="1"/>
</dbReference>
<dbReference type="Pfam" id="PF00249">
    <property type="entry name" value="Myb_DNA-binding"/>
    <property type="match status" value="1"/>
</dbReference>
<dbReference type="FunFam" id="1.10.10.60:FF:000002">
    <property type="entry name" value="Myb family transcription factor"/>
    <property type="match status" value="1"/>
</dbReference>
<dbReference type="GO" id="GO:0005634">
    <property type="term" value="C:nucleus"/>
    <property type="evidence" value="ECO:0007669"/>
    <property type="project" value="UniProtKB-SubCell"/>
</dbReference>
<evidence type="ECO:0000313" key="7">
    <source>
        <dbReference type="EMBL" id="PWA59764.1"/>
    </source>
</evidence>
<dbReference type="GO" id="GO:0003700">
    <property type="term" value="F:DNA-binding transcription factor activity"/>
    <property type="evidence" value="ECO:0007669"/>
    <property type="project" value="InterPro"/>
</dbReference>
<evidence type="ECO:0000256" key="4">
    <source>
        <dbReference type="ARBA" id="ARBA00023242"/>
    </source>
</evidence>
<dbReference type="OrthoDB" id="551907at2759"/>
<evidence type="ECO:0000259" key="6">
    <source>
        <dbReference type="PROSITE" id="PS51294"/>
    </source>
</evidence>
<dbReference type="AlphaFoldDB" id="A0A2U1MEU4"/>
<keyword evidence="4" id="KW-0539">Nucleus</keyword>
<evidence type="ECO:0000256" key="5">
    <source>
        <dbReference type="SAM" id="MobiDB-lite"/>
    </source>
</evidence>
<evidence type="ECO:0000256" key="3">
    <source>
        <dbReference type="ARBA" id="ARBA00023163"/>
    </source>
</evidence>
<dbReference type="InterPro" id="IPR046955">
    <property type="entry name" value="PHR1-like"/>
</dbReference>
<evidence type="ECO:0000313" key="8">
    <source>
        <dbReference type="Proteomes" id="UP000245207"/>
    </source>
</evidence>
<keyword evidence="2" id="KW-0805">Transcription regulation</keyword>
<keyword evidence="7" id="KW-0371">Homeobox</keyword>
<name>A0A2U1MEU4_ARTAN</name>
<feature type="domain" description="HTH myb-type" evidence="6">
    <location>
        <begin position="15"/>
        <end position="75"/>
    </location>
</feature>